<dbReference type="InterPro" id="IPR050447">
    <property type="entry name" value="Erg6_SMT_methyltransf"/>
</dbReference>
<dbReference type="EMBL" id="DS268153">
    <property type="protein sequence ID" value="KMU77167.1"/>
    <property type="molecule type" value="Genomic_DNA"/>
</dbReference>
<dbReference type="GO" id="GO:0005783">
    <property type="term" value="C:endoplasmic reticulum"/>
    <property type="evidence" value="ECO:0007669"/>
    <property type="project" value="TreeGrafter"/>
</dbReference>
<feature type="domain" description="Methyltransferase type 11" evidence="4">
    <location>
        <begin position="76"/>
        <end position="174"/>
    </location>
</feature>
<proteinExistence type="inferred from homology"/>
<dbReference type="Pfam" id="PF08241">
    <property type="entry name" value="Methyltransf_11"/>
    <property type="match status" value="1"/>
</dbReference>
<keyword evidence="3" id="KW-0472">Membrane</keyword>
<dbReference type="SUPFAM" id="SSF53335">
    <property type="entry name" value="S-adenosyl-L-methionine-dependent methyltransferases"/>
    <property type="match status" value="1"/>
</dbReference>
<evidence type="ECO:0000256" key="1">
    <source>
        <dbReference type="ARBA" id="ARBA00022679"/>
    </source>
</evidence>
<dbReference type="PANTHER" id="PTHR44068:SF1">
    <property type="entry name" value="HYPOTHETICAL LOC100005854"/>
    <property type="match status" value="1"/>
</dbReference>
<gene>
    <name evidence="5" type="ORF">CISG_06011</name>
</gene>
<dbReference type="InterPro" id="IPR029063">
    <property type="entry name" value="SAM-dependent_MTases_sf"/>
</dbReference>
<dbReference type="Proteomes" id="UP000054559">
    <property type="component" value="Unassembled WGS sequence"/>
</dbReference>
<sequence>MATSEEEPLIDENAPLQSYYASLESRVGYRLFLGGTRHFGYYDPDTLWPFPIGRALRKMEDHLARSLDLFKGARALDAGCGYGHVAIHMARKHHLEVTAIDVVDRHVARAQRNVAAAGLRGAIVVQKADYHHLDSFSDSSFDGVYTMETFVHATDPAAALAGFFRVLKPGGSIALYEYDHAKSLDAAEEMVKMFDQVNIHAAMPSNALFEQGRLPSLLEDAGFVDVKVADLSENIKPMLRLFFVVAYIPYLIIRLFGLEAYFINAVAAVMGYRYHYAHRYVAVTAKKPLTAEYPTRRRRI</sequence>
<dbReference type="InterPro" id="IPR013216">
    <property type="entry name" value="Methyltransf_11"/>
</dbReference>
<evidence type="ECO:0000313" key="6">
    <source>
        <dbReference type="Proteomes" id="UP000054559"/>
    </source>
</evidence>
<evidence type="ECO:0000256" key="2">
    <source>
        <dbReference type="ARBA" id="ARBA00038188"/>
    </source>
</evidence>
<dbReference type="STRING" id="454286.A0A0J8TTP7"/>
<dbReference type="OrthoDB" id="540004at2759"/>
<dbReference type="PANTHER" id="PTHR44068">
    <property type="entry name" value="ZGC:194242"/>
    <property type="match status" value="1"/>
</dbReference>
<evidence type="ECO:0000256" key="3">
    <source>
        <dbReference type="SAM" id="Phobius"/>
    </source>
</evidence>
<dbReference type="AlphaFoldDB" id="A0A0J8TTP7"/>
<protein>
    <submittedName>
        <fullName evidence="5">MitM</fullName>
    </submittedName>
</protein>
<keyword evidence="3" id="KW-0812">Transmembrane</keyword>
<organism evidence="5 6">
    <name type="scientific">Coccidioides immitis RMSCC 3703</name>
    <dbReference type="NCBI Taxonomy" id="454286"/>
    <lineage>
        <taxon>Eukaryota</taxon>
        <taxon>Fungi</taxon>
        <taxon>Dikarya</taxon>
        <taxon>Ascomycota</taxon>
        <taxon>Pezizomycotina</taxon>
        <taxon>Eurotiomycetes</taxon>
        <taxon>Eurotiomycetidae</taxon>
        <taxon>Onygenales</taxon>
        <taxon>Onygenaceae</taxon>
        <taxon>Coccidioides</taxon>
    </lineage>
</organism>
<evidence type="ECO:0000313" key="5">
    <source>
        <dbReference type="EMBL" id="KMU77167.1"/>
    </source>
</evidence>
<dbReference type="GO" id="GO:0006696">
    <property type="term" value="P:ergosterol biosynthetic process"/>
    <property type="evidence" value="ECO:0007669"/>
    <property type="project" value="TreeGrafter"/>
</dbReference>
<evidence type="ECO:0000259" key="4">
    <source>
        <dbReference type="Pfam" id="PF08241"/>
    </source>
</evidence>
<keyword evidence="3" id="KW-1133">Transmembrane helix</keyword>
<comment type="similarity">
    <text evidence="2">Belongs to the class I-like SAM-binding methyltransferase superfamily. Erg6/SMT family.</text>
</comment>
<dbReference type="CDD" id="cd02440">
    <property type="entry name" value="AdoMet_MTases"/>
    <property type="match status" value="1"/>
</dbReference>
<feature type="transmembrane region" description="Helical" evidence="3">
    <location>
        <begin position="241"/>
        <end position="263"/>
    </location>
</feature>
<name>A0A0J8TTP7_COCIT</name>
<keyword evidence="1" id="KW-0808">Transferase</keyword>
<dbReference type="Gene3D" id="3.40.50.150">
    <property type="entry name" value="Vaccinia Virus protein VP39"/>
    <property type="match status" value="1"/>
</dbReference>
<dbReference type="GO" id="GO:0003838">
    <property type="term" value="F:sterol 24-C-methyltransferase activity"/>
    <property type="evidence" value="ECO:0007669"/>
    <property type="project" value="TreeGrafter"/>
</dbReference>
<accession>A0A0J8TTP7</accession>
<reference evidence="6" key="1">
    <citation type="journal article" date="2010" name="Genome Res.">
        <title>Population genomic sequencing of Coccidioides fungi reveals recent hybridization and transposon control.</title>
        <authorList>
            <person name="Neafsey D.E."/>
            <person name="Barker B.M."/>
            <person name="Sharpton T.J."/>
            <person name="Stajich J.E."/>
            <person name="Park D.J."/>
            <person name="Whiston E."/>
            <person name="Hung C.-Y."/>
            <person name="McMahan C."/>
            <person name="White J."/>
            <person name="Sykes S."/>
            <person name="Heiman D."/>
            <person name="Young S."/>
            <person name="Zeng Q."/>
            <person name="Abouelleil A."/>
            <person name="Aftuck L."/>
            <person name="Bessette D."/>
            <person name="Brown A."/>
            <person name="FitzGerald M."/>
            <person name="Lui A."/>
            <person name="Macdonald J.P."/>
            <person name="Priest M."/>
            <person name="Orbach M.J."/>
            <person name="Galgiani J.N."/>
            <person name="Kirkland T.N."/>
            <person name="Cole G.T."/>
            <person name="Birren B.W."/>
            <person name="Henn M.R."/>
            <person name="Taylor J.W."/>
            <person name="Rounsley S.D."/>
        </authorList>
    </citation>
    <scope>NUCLEOTIDE SEQUENCE [LARGE SCALE GENOMIC DNA]</scope>
    <source>
        <strain evidence="6">RMSCC 3703</strain>
    </source>
</reference>